<proteinExistence type="predicted"/>
<name>A0AAV7G3W9_DENCH</name>
<dbReference type="PANTHER" id="PTHR34456">
    <property type="entry name" value="MITOVIRUS RNA-DEPENDENT RNA POLYMERASE"/>
    <property type="match status" value="1"/>
</dbReference>
<evidence type="ECO:0000313" key="2">
    <source>
        <dbReference type="Proteomes" id="UP000775213"/>
    </source>
</evidence>
<dbReference type="EMBL" id="JAGFBR010000018">
    <property type="protein sequence ID" value="KAH0450388.1"/>
    <property type="molecule type" value="Genomic_DNA"/>
</dbReference>
<organism evidence="1 2">
    <name type="scientific">Dendrobium chrysotoxum</name>
    <name type="common">Orchid</name>
    <dbReference type="NCBI Taxonomy" id="161865"/>
    <lineage>
        <taxon>Eukaryota</taxon>
        <taxon>Viridiplantae</taxon>
        <taxon>Streptophyta</taxon>
        <taxon>Embryophyta</taxon>
        <taxon>Tracheophyta</taxon>
        <taxon>Spermatophyta</taxon>
        <taxon>Magnoliopsida</taxon>
        <taxon>Liliopsida</taxon>
        <taxon>Asparagales</taxon>
        <taxon>Orchidaceae</taxon>
        <taxon>Epidendroideae</taxon>
        <taxon>Malaxideae</taxon>
        <taxon>Dendrobiinae</taxon>
        <taxon>Dendrobium</taxon>
    </lineage>
</organism>
<dbReference type="Pfam" id="PF05919">
    <property type="entry name" value="Mitovir_RNA_pol"/>
    <property type="match status" value="1"/>
</dbReference>
<accession>A0AAV7G3W9</accession>
<protein>
    <submittedName>
        <fullName evidence="1">Uncharacterized protein</fullName>
    </submittedName>
</protein>
<dbReference type="Proteomes" id="UP000775213">
    <property type="component" value="Unassembled WGS sequence"/>
</dbReference>
<reference evidence="1 2" key="1">
    <citation type="journal article" date="2021" name="Hortic Res">
        <title>Chromosome-scale assembly of the Dendrobium chrysotoxum genome enhances the understanding of orchid evolution.</title>
        <authorList>
            <person name="Zhang Y."/>
            <person name="Zhang G.Q."/>
            <person name="Zhang D."/>
            <person name="Liu X.D."/>
            <person name="Xu X.Y."/>
            <person name="Sun W.H."/>
            <person name="Yu X."/>
            <person name="Zhu X."/>
            <person name="Wang Z.W."/>
            <person name="Zhao X."/>
            <person name="Zhong W.Y."/>
            <person name="Chen H."/>
            <person name="Yin W.L."/>
            <person name="Huang T."/>
            <person name="Niu S.C."/>
            <person name="Liu Z.J."/>
        </authorList>
    </citation>
    <scope>NUCLEOTIDE SEQUENCE [LARGE SCALE GENOMIC DNA]</scope>
    <source>
        <strain evidence="1">Lindl</strain>
    </source>
</reference>
<dbReference type="AlphaFoldDB" id="A0AAV7G3W9"/>
<evidence type="ECO:0000313" key="1">
    <source>
        <dbReference type="EMBL" id="KAH0450388.1"/>
    </source>
</evidence>
<sequence>MDGTFHQERPLDLLHGLDKLFSFDLKSATNQWPFFFMFELMVVLFDRRFASTCVNLALGYNIFV</sequence>
<comment type="caution">
    <text evidence="1">The sequence shown here is derived from an EMBL/GenBank/DDBJ whole genome shotgun (WGS) entry which is preliminary data.</text>
</comment>
<dbReference type="PANTHER" id="PTHR34456:SF13">
    <property type="entry name" value="REVERSE TRANSCRIPTASE DOMAIN-CONTAINING PROTEIN"/>
    <property type="match status" value="1"/>
</dbReference>
<gene>
    <name evidence="1" type="ORF">IEQ34_021080</name>
</gene>
<keyword evidence="2" id="KW-1185">Reference proteome</keyword>
<dbReference type="InterPro" id="IPR008686">
    <property type="entry name" value="RNA_pol_mitovir"/>
</dbReference>